<feature type="domain" description="Pyridine nucleotide-disulphide oxidoreductase dimerisation" evidence="13">
    <location>
        <begin position="352"/>
        <end position="476"/>
    </location>
</feature>
<dbReference type="Gene3D" id="3.50.50.60">
    <property type="entry name" value="FAD/NAD(P)-binding domain"/>
    <property type="match status" value="1"/>
</dbReference>
<dbReference type="GO" id="GO:0004362">
    <property type="term" value="F:glutathione-disulfide reductase (NADPH) activity"/>
    <property type="evidence" value="ECO:0007669"/>
    <property type="project" value="TreeGrafter"/>
</dbReference>
<dbReference type="PANTHER" id="PTHR42737">
    <property type="entry name" value="GLUTATHIONE REDUCTASE"/>
    <property type="match status" value="1"/>
</dbReference>
<dbReference type="PIRSF" id="PIRSF000350">
    <property type="entry name" value="Mercury_reductase_MerA"/>
    <property type="match status" value="1"/>
</dbReference>
<dbReference type="PANTHER" id="PTHR42737:SF2">
    <property type="entry name" value="GLUTATHIONE REDUCTASE"/>
    <property type="match status" value="1"/>
</dbReference>
<organism evidence="15">
    <name type="scientific">Euglena gracilis</name>
    <dbReference type="NCBI Taxonomy" id="3039"/>
    <lineage>
        <taxon>Eukaryota</taxon>
        <taxon>Discoba</taxon>
        <taxon>Euglenozoa</taxon>
        <taxon>Euglenida</taxon>
        <taxon>Spirocuta</taxon>
        <taxon>Euglenophyceae</taxon>
        <taxon>Euglenales</taxon>
        <taxon>Euglenaceae</taxon>
        <taxon>Euglena</taxon>
    </lineage>
</organism>
<evidence type="ECO:0000256" key="8">
    <source>
        <dbReference type="ARBA" id="ARBA00023284"/>
    </source>
</evidence>
<keyword evidence="8 12" id="KW-0676">Redox-active center</keyword>
<gene>
    <name evidence="15" type="primary">ntr2</name>
</gene>
<dbReference type="FunFam" id="3.50.50.60:FF:000190">
    <property type="entry name" value="Thioredoxin reductase"/>
    <property type="match status" value="1"/>
</dbReference>
<dbReference type="InterPro" id="IPR016156">
    <property type="entry name" value="FAD/NAD-linked_Rdtase_dimer_sf"/>
</dbReference>
<dbReference type="PROSITE" id="PS00076">
    <property type="entry name" value="PYRIDINE_REDOX_1"/>
    <property type="match status" value="1"/>
</dbReference>
<dbReference type="Pfam" id="PF07992">
    <property type="entry name" value="Pyr_redox_2"/>
    <property type="match status" value="1"/>
</dbReference>
<evidence type="ECO:0000259" key="14">
    <source>
        <dbReference type="Pfam" id="PF07992"/>
    </source>
</evidence>
<keyword evidence="6 12" id="KW-0560">Oxidoreductase</keyword>
<evidence type="ECO:0000256" key="5">
    <source>
        <dbReference type="ARBA" id="ARBA00022857"/>
    </source>
</evidence>
<dbReference type="Pfam" id="PF02852">
    <property type="entry name" value="Pyr_redox_dim"/>
    <property type="match status" value="1"/>
</dbReference>
<dbReference type="SABIO-RK" id="W8VZ54"/>
<dbReference type="InterPro" id="IPR004099">
    <property type="entry name" value="Pyr_nucl-diS_OxRdtase_dimer"/>
</dbReference>
<dbReference type="EMBL" id="AB853317">
    <property type="protein sequence ID" value="BAO53981.1"/>
    <property type="molecule type" value="mRNA"/>
</dbReference>
<keyword evidence="10" id="KW-0520">NAD</keyword>
<reference evidence="15" key="1">
    <citation type="submission" date="2013-09" db="EMBL/GenBank/DDBJ databases">
        <title>Functional analysis of peroxiredoxin isoforms in Euglena gracilis.</title>
        <authorList>
            <person name="Tamaki S."/>
            <person name="Maruta T."/>
            <person name="Sawa Y."/>
            <person name="Shigeoka S."/>
            <person name="Ishikawa T."/>
        </authorList>
    </citation>
    <scope>NUCLEOTIDE SEQUENCE</scope>
    <source>
        <strain evidence="15">Z</strain>
    </source>
</reference>
<dbReference type="GO" id="GO:0045454">
    <property type="term" value="P:cell redox homeostasis"/>
    <property type="evidence" value="ECO:0007669"/>
    <property type="project" value="InterPro"/>
</dbReference>
<dbReference type="InterPro" id="IPR001100">
    <property type="entry name" value="Pyr_nuc-diS_OxRdtase"/>
</dbReference>
<feature type="binding site" evidence="10">
    <location>
        <begin position="190"/>
        <end position="197"/>
    </location>
    <ligand>
        <name>NAD(+)</name>
        <dbReference type="ChEBI" id="CHEBI:57540"/>
    </ligand>
</feature>
<feature type="active site" description="Proton acceptor" evidence="9">
    <location>
        <position position="468"/>
    </location>
</feature>
<proteinExistence type="evidence at transcript level"/>
<evidence type="ECO:0000256" key="2">
    <source>
        <dbReference type="ARBA" id="ARBA00012610"/>
    </source>
</evidence>
<feature type="binding site" evidence="10">
    <location>
        <position position="61"/>
    </location>
    <ligand>
        <name>FAD</name>
        <dbReference type="ChEBI" id="CHEBI:57692"/>
    </ligand>
</feature>
<keyword evidence="4 10" id="KW-0274">FAD</keyword>
<evidence type="ECO:0000256" key="4">
    <source>
        <dbReference type="ARBA" id="ARBA00022827"/>
    </source>
</evidence>
<evidence type="ECO:0000256" key="6">
    <source>
        <dbReference type="ARBA" id="ARBA00023002"/>
    </source>
</evidence>
<feature type="domain" description="FAD/NAD(P)-binding" evidence="14">
    <location>
        <begin position="6"/>
        <end position="332"/>
    </location>
</feature>
<keyword evidence="5" id="KW-0521">NADP</keyword>
<dbReference type="InterPro" id="IPR006338">
    <property type="entry name" value="Thioredoxin/glutathione_Rdtase"/>
</dbReference>
<dbReference type="AlphaFoldDB" id="W8VZ54"/>
<sequence length="500" mass="53205">MTSYDYDYVVIGGGSGGMASSKEAARLGARVALFDFVKPSTQGTKWGLGGTCVNVGCVPKKLMHYAGLLGAGLHDARHFGWRLGEPTHDWTALRTAVQNHVKSLNFGYRNGLRSAKVNYLNQLARFADPHTVEYTEKDGSVKRLTAAHICISVGGRPIIPTDVPGAVEHAITSDDIFALKNAPGRTLVVGASYIALECAGFLNELGYDVTVAVRSIVLRGFDRQCSEKVASLMADIGVKFKYGPLPTKIEKADGQLHVTFSDGTVDTYQTVLYATGRYADTGGLALENAGVVVGKNGKIPVINEVTNVPHIYAVGDIVEGGLELTPVAIRAGELLARRLFAGATEQMDYVNVPTAVFTPFEYGCVGYTEEAAIAKYGEENIETYLFEFASLELGAAHRSKVPARRADEFDDALPLPCLSKLVCLKPEGERVVGFHYVGPNAGEVTQGFALAVILGATKKDFNKVIGIHPTDAESFTALDITRASGQPFAASGGCGGGKCG</sequence>
<dbReference type="GO" id="GO:0050660">
    <property type="term" value="F:flavin adenine dinucleotide binding"/>
    <property type="evidence" value="ECO:0007669"/>
    <property type="project" value="InterPro"/>
</dbReference>
<dbReference type="NCBIfam" id="TIGR01438">
    <property type="entry name" value="TGR"/>
    <property type="match status" value="1"/>
</dbReference>
<dbReference type="InterPro" id="IPR012999">
    <property type="entry name" value="Pyr_OxRdtase_I_AS"/>
</dbReference>
<keyword evidence="10" id="KW-0547">Nucleotide-binding</keyword>
<dbReference type="GO" id="GO:0006749">
    <property type="term" value="P:glutathione metabolic process"/>
    <property type="evidence" value="ECO:0007669"/>
    <property type="project" value="TreeGrafter"/>
</dbReference>
<dbReference type="SUPFAM" id="SSF51905">
    <property type="entry name" value="FAD/NAD(P)-binding domain"/>
    <property type="match status" value="1"/>
</dbReference>
<evidence type="ECO:0000256" key="9">
    <source>
        <dbReference type="PIRSR" id="PIRSR000350-2"/>
    </source>
</evidence>
<evidence type="ECO:0000313" key="15">
    <source>
        <dbReference type="EMBL" id="BAO53981.1"/>
    </source>
</evidence>
<feature type="binding site" evidence="10">
    <location>
        <position position="276"/>
    </location>
    <ligand>
        <name>NAD(+)</name>
        <dbReference type="ChEBI" id="CHEBI:57540"/>
    </ligand>
</feature>
<dbReference type="InterPro" id="IPR046952">
    <property type="entry name" value="GSHR/TRXR-like"/>
</dbReference>
<keyword evidence="3 12" id="KW-0285">Flavoprotein</keyword>
<evidence type="ECO:0000256" key="7">
    <source>
        <dbReference type="ARBA" id="ARBA00023157"/>
    </source>
</evidence>
<evidence type="ECO:0000256" key="1">
    <source>
        <dbReference type="ARBA" id="ARBA00007532"/>
    </source>
</evidence>
<keyword evidence="7" id="KW-1015">Disulfide bond</keyword>
<accession>W8VZ54</accession>
<dbReference type="InterPro" id="IPR023753">
    <property type="entry name" value="FAD/NAD-binding_dom"/>
</dbReference>
<dbReference type="EC" id="1.8.1.9" evidence="2"/>
<protein>
    <recommendedName>
        <fullName evidence="2">thioredoxin-disulfide reductase (NADPH)</fullName>
        <ecNumber evidence="2">1.8.1.9</ecNumber>
    </recommendedName>
</protein>
<dbReference type="InterPro" id="IPR036188">
    <property type="entry name" value="FAD/NAD-bd_sf"/>
</dbReference>
<dbReference type="GO" id="GO:0004791">
    <property type="term" value="F:thioredoxin-disulfide reductase (NADPH) activity"/>
    <property type="evidence" value="ECO:0007669"/>
    <property type="project" value="UniProtKB-EC"/>
</dbReference>
<evidence type="ECO:0000256" key="3">
    <source>
        <dbReference type="ARBA" id="ARBA00022630"/>
    </source>
</evidence>
<dbReference type="GO" id="GO:0005739">
    <property type="term" value="C:mitochondrion"/>
    <property type="evidence" value="ECO:0007669"/>
    <property type="project" value="TreeGrafter"/>
</dbReference>
<evidence type="ECO:0000256" key="10">
    <source>
        <dbReference type="PIRSR" id="PIRSR000350-3"/>
    </source>
</evidence>
<dbReference type="GO" id="GO:0005829">
    <property type="term" value="C:cytosol"/>
    <property type="evidence" value="ECO:0007669"/>
    <property type="project" value="TreeGrafter"/>
</dbReference>
<comment type="cofactor">
    <cofactor evidence="10">
        <name>FAD</name>
        <dbReference type="ChEBI" id="CHEBI:57692"/>
    </cofactor>
    <text evidence="10">Binds 1 FAD per subunit.</text>
</comment>
<evidence type="ECO:0000259" key="13">
    <source>
        <dbReference type="Pfam" id="PF02852"/>
    </source>
</evidence>
<dbReference type="PRINTS" id="PR00411">
    <property type="entry name" value="PNDRDTASEI"/>
</dbReference>
<name>W8VZ54_EUGGR</name>
<feature type="binding site" evidence="10">
    <location>
        <position position="316"/>
    </location>
    <ligand>
        <name>FAD</name>
        <dbReference type="ChEBI" id="CHEBI:57692"/>
    </ligand>
</feature>
<evidence type="ECO:0000256" key="11">
    <source>
        <dbReference type="PIRSR" id="PIRSR000350-4"/>
    </source>
</evidence>
<evidence type="ECO:0000256" key="12">
    <source>
        <dbReference type="RuleBase" id="RU003691"/>
    </source>
</evidence>
<dbReference type="GO" id="GO:0034599">
    <property type="term" value="P:cellular response to oxidative stress"/>
    <property type="evidence" value="ECO:0007669"/>
    <property type="project" value="TreeGrafter"/>
</dbReference>
<dbReference type="PRINTS" id="PR00368">
    <property type="entry name" value="FADPNR"/>
</dbReference>
<dbReference type="BRENDA" id="1.8.1.9">
    <property type="organism ID" value="2197"/>
</dbReference>
<feature type="disulfide bond" description="Redox-active" evidence="11">
    <location>
        <begin position="52"/>
        <end position="57"/>
    </location>
</feature>
<dbReference type="SUPFAM" id="SSF55424">
    <property type="entry name" value="FAD/NAD-linked reductases, dimerisation (C-terminal) domain"/>
    <property type="match status" value="1"/>
</dbReference>
<comment type="similarity">
    <text evidence="1 12">Belongs to the class-I pyridine nucleotide-disulfide oxidoreductase family.</text>
</comment>